<dbReference type="AlphaFoldDB" id="A0A562P4G4"/>
<sequence>MQADAGEIEGEAPTKGGGKLRLRTLADLDSRTRAARAVLDRRDAFAADLGGSDGLSAMQRELVDSAAFLGALREDAAASWLSGEPIDATEFAGICKSQRQIIADLGLKRVAHDITDHLEAYRRSA</sequence>
<dbReference type="RefSeq" id="WP_145716364.1">
    <property type="nucleotide sequence ID" value="NZ_BSPF01000131.1"/>
</dbReference>
<comment type="caution">
    <text evidence="1">The sequence shown here is derived from an EMBL/GenBank/DDBJ whole genome shotgun (WGS) entry which is preliminary data.</text>
</comment>
<dbReference type="Proteomes" id="UP000317122">
    <property type="component" value="Unassembled WGS sequence"/>
</dbReference>
<accession>A0A562P4G4</accession>
<organism evidence="1 2">
    <name type="scientific">Mesorhizobium tianshanense</name>
    <dbReference type="NCBI Taxonomy" id="39844"/>
    <lineage>
        <taxon>Bacteria</taxon>
        <taxon>Pseudomonadati</taxon>
        <taxon>Pseudomonadota</taxon>
        <taxon>Alphaproteobacteria</taxon>
        <taxon>Hyphomicrobiales</taxon>
        <taxon>Phyllobacteriaceae</taxon>
        <taxon>Mesorhizobium</taxon>
    </lineage>
</organism>
<evidence type="ECO:0000313" key="2">
    <source>
        <dbReference type="Proteomes" id="UP000317122"/>
    </source>
</evidence>
<proteinExistence type="predicted"/>
<reference evidence="1 2" key="1">
    <citation type="journal article" date="2015" name="Stand. Genomic Sci.">
        <title>Genomic Encyclopedia of Bacterial and Archaeal Type Strains, Phase III: the genomes of soil and plant-associated and newly described type strains.</title>
        <authorList>
            <person name="Whitman W.B."/>
            <person name="Woyke T."/>
            <person name="Klenk H.P."/>
            <person name="Zhou Y."/>
            <person name="Lilburn T.G."/>
            <person name="Beck B.J."/>
            <person name="De Vos P."/>
            <person name="Vandamme P."/>
            <person name="Eisen J.A."/>
            <person name="Garrity G."/>
            <person name="Hugenholtz P."/>
            <person name="Kyrpides N.C."/>
        </authorList>
    </citation>
    <scope>NUCLEOTIDE SEQUENCE [LARGE SCALE GENOMIC DNA]</scope>
    <source>
        <strain evidence="1 2">CGMCC 1.2546</strain>
    </source>
</reference>
<keyword evidence="2" id="KW-1185">Reference proteome</keyword>
<gene>
    <name evidence="1" type="ORF">IQ26_01989</name>
</gene>
<name>A0A562P4G4_9HYPH</name>
<dbReference type="OrthoDB" id="7568253at2"/>
<evidence type="ECO:0000313" key="1">
    <source>
        <dbReference type="EMBL" id="TWI39140.1"/>
    </source>
</evidence>
<dbReference type="EMBL" id="VLKT01000010">
    <property type="protein sequence ID" value="TWI39140.1"/>
    <property type="molecule type" value="Genomic_DNA"/>
</dbReference>
<protein>
    <submittedName>
        <fullName evidence="1">Uncharacterized protein</fullName>
    </submittedName>
</protein>